<keyword evidence="2" id="KW-1185">Reference proteome</keyword>
<gene>
    <name evidence="1" type="ORF">CPZ25_001285</name>
</gene>
<sequence>MREFTLEHYEDKLNHQVIHMDQAVCYCPEFRASHMLHDYPSRKLQLARAVFKNEMAPNDYIAELVFQSILSRQGERWQNFGESPEDLTDVMILCRELMLEKGFGTQTAESFKDTLKAGGGHILKTDAAALRQWQEAVPVLEGSSNFLFLDDATAALAADSASRLGQWFRSRGIAFEPEIAPVFAGWEYFAYGMVEEGIKYLEGLISGLQEKGIEVVYTLSGQTTYLLTQFAEKLGISVPFQVVYLPNELKLLKIEAPSYFYGGSFNCRFLRNGQALNALAINNDETPIAASMEFLPLLKADKRVNVLNIWQKPLGAEYHLTGFDAEMADRIQKDALADIEKAGAEQIVVFEPYAYAALKTAMPDKTVLYYLECLQ</sequence>
<organism evidence="1 2">
    <name type="scientific">Eubacterium maltosivorans</name>
    <dbReference type="NCBI Taxonomy" id="2041044"/>
    <lineage>
        <taxon>Bacteria</taxon>
        <taxon>Bacillati</taxon>
        <taxon>Bacillota</taxon>
        <taxon>Clostridia</taxon>
        <taxon>Eubacteriales</taxon>
        <taxon>Eubacteriaceae</taxon>
        <taxon>Eubacterium</taxon>
    </lineage>
</organism>
<accession>A0A4P9C600</accession>
<dbReference type="KEGG" id="emt:CPZ25_001285"/>
<name>A0A4P9C600_EUBML</name>
<proteinExistence type="predicted"/>
<dbReference type="AlphaFoldDB" id="A0A4P9C600"/>
<evidence type="ECO:0000313" key="2">
    <source>
        <dbReference type="Proteomes" id="UP000218387"/>
    </source>
</evidence>
<protein>
    <submittedName>
        <fullName evidence="1">Uncharacterized protein</fullName>
    </submittedName>
</protein>
<evidence type="ECO:0000313" key="1">
    <source>
        <dbReference type="EMBL" id="QCT69995.1"/>
    </source>
</evidence>
<reference evidence="1 2" key="1">
    <citation type="submission" date="2018-05" db="EMBL/GenBank/DDBJ databases">
        <title>Genome comparison of Eubacterium sp.</title>
        <authorList>
            <person name="Feng Y."/>
            <person name="Sanchez-Andrea I."/>
            <person name="Stams A.J.M."/>
            <person name="De Vos W.M."/>
        </authorList>
    </citation>
    <scope>NUCLEOTIDE SEQUENCE [LARGE SCALE GENOMIC DNA]</scope>
    <source>
        <strain evidence="1 2">YI</strain>
    </source>
</reference>
<dbReference type="RefSeq" id="WP_096919423.1">
    <property type="nucleotide sequence ID" value="NZ_CP029487.1"/>
</dbReference>
<dbReference type="Proteomes" id="UP000218387">
    <property type="component" value="Chromosome"/>
</dbReference>
<dbReference type="EMBL" id="CP029487">
    <property type="protein sequence ID" value="QCT69995.1"/>
    <property type="molecule type" value="Genomic_DNA"/>
</dbReference>